<dbReference type="GO" id="GO:0016887">
    <property type="term" value="F:ATP hydrolysis activity"/>
    <property type="evidence" value="ECO:0007669"/>
    <property type="project" value="InterPro"/>
</dbReference>
<keyword evidence="3 5" id="KW-0067">ATP-binding</keyword>
<accession>A0A2Z3HC41</accession>
<keyword evidence="6" id="KW-1185">Reference proteome</keyword>
<evidence type="ECO:0000256" key="2">
    <source>
        <dbReference type="ARBA" id="ARBA00022741"/>
    </source>
</evidence>
<keyword evidence="1" id="KW-0813">Transport</keyword>
<dbReference type="InterPro" id="IPR027417">
    <property type="entry name" value="P-loop_NTPase"/>
</dbReference>
<dbReference type="Gene3D" id="3.40.50.300">
    <property type="entry name" value="P-loop containing nucleotide triphosphate hydrolases"/>
    <property type="match status" value="1"/>
</dbReference>
<dbReference type="InterPro" id="IPR003439">
    <property type="entry name" value="ABC_transporter-like_ATP-bd"/>
</dbReference>
<dbReference type="Proteomes" id="UP000245802">
    <property type="component" value="Chromosome"/>
</dbReference>
<evidence type="ECO:0000256" key="3">
    <source>
        <dbReference type="ARBA" id="ARBA00022840"/>
    </source>
</evidence>
<evidence type="ECO:0000313" key="6">
    <source>
        <dbReference type="Proteomes" id="UP000245802"/>
    </source>
</evidence>
<dbReference type="InterPro" id="IPR051782">
    <property type="entry name" value="ABC_Transporter_VariousFunc"/>
</dbReference>
<dbReference type="KEGG" id="gog:C1280_31830"/>
<evidence type="ECO:0000256" key="1">
    <source>
        <dbReference type="ARBA" id="ARBA00022448"/>
    </source>
</evidence>
<organism evidence="5 6">
    <name type="scientific">Gemmata obscuriglobus</name>
    <dbReference type="NCBI Taxonomy" id="114"/>
    <lineage>
        <taxon>Bacteria</taxon>
        <taxon>Pseudomonadati</taxon>
        <taxon>Planctomycetota</taxon>
        <taxon>Planctomycetia</taxon>
        <taxon>Gemmatales</taxon>
        <taxon>Gemmataceae</taxon>
        <taxon>Gemmata</taxon>
    </lineage>
</organism>
<evidence type="ECO:0000259" key="4">
    <source>
        <dbReference type="PROSITE" id="PS50893"/>
    </source>
</evidence>
<dbReference type="Pfam" id="PF00005">
    <property type="entry name" value="ABC_tran"/>
    <property type="match status" value="1"/>
</dbReference>
<reference evidence="5 6" key="1">
    <citation type="submission" date="2018-01" db="EMBL/GenBank/DDBJ databases">
        <title>G. obscuriglobus.</title>
        <authorList>
            <person name="Franke J."/>
            <person name="Blomberg W."/>
            <person name="Selmecki A."/>
        </authorList>
    </citation>
    <scope>NUCLEOTIDE SEQUENCE [LARGE SCALE GENOMIC DNA]</scope>
    <source>
        <strain evidence="5 6">DSM 5831</strain>
    </source>
</reference>
<gene>
    <name evidence="5" type="ORF">C1280_31830</name>
</gene>
<dbReference type="SUPFAM" id="SSF52540">
    <property type="entry name" value="P-loop containing nucleoside triphosphate hydrolases"/>
    <property type="match status" value="1"/>
</dbReference>
<dbReference type="InterPro" id="IPR003593">
    <property type="entry name" value="AAA+_ATPase"/>
</dbReference>
<protein>
    <submittedName>
        <fullName evidence="5">ABC transporter ATP-binding protein</fullName>
    </submittedName>
</protein>
<dbReference type="SMART" id="SM00382">
    <property type="entry name" value="AAA"/>
    <property type="match status" value="1"/>
</dbReference>
<dbReference type="GO" id="GO:0005524">
    <property type="term" value="F:ATP binding"/>
    <property type="evidence" value="ECO:0007669"/>
    <property type="project" value="UniProtKB-KW"/>
</dbReference>
<dbReference type="OrthoDB" id="9795548at2"/>
<proteinExistence type="predicted"/>
<dbReference type="PANTHER" id="PTHR42939">
    <property type="entry name" value="ABC TRANSPORTER ATP-BINDING PROTEIN ALBC-RELATED"/>
    <property type="match status" value="1"/>
</dbReference>
<keyword evidence="2" id="KW-0547">Nucleotide-binding</keyword>
<feature type="domain" description="ABC transporter" evidence="4">
    <location>
        <begin position="18"/>
        <end position="243"/>
    </location>
</feature>
<dbReference type="PANTHER" id="PTHR42939:SF1">
    <property type="entry name" value="ABC TRANSPORTER ATP-BINDING PROTEIN ALBC-RELATED"/>
    <property type="match status" value="1"/>
</dbReference>
<name>A0A2Z3HC41_9BACT</name>
<dbReference type="PROSITE" id="PS50893">
    <property type="entry name" value="ABC_TRANSPORTER_2"/>
    <property type="match status" value="1"/>
</dbReference>
<dbReference type="EMBL" id="CP025958">
    <property type="protein sequence ID" value="AWM41127.1"/>
    <property type="molecule type" value="Genomic_DNA"/>
</dbReference>
<evidence type="ECO:0000313" key="5">
    <source>
        <dbReference type="EMBL" id="AWM41127.1"/>
    </source>
</evidence>
<sequence>MPPPARRTQGRGMTEPVLATENLTKDYGSFRALRALTLSVQPGEVVGLLGPNGSGKSTALRLMLGFIRPTAGRATLAGFDCWSQSVEARKRVAYLPGELRLYETMTGRRLVSFLARLRGDTAGPEVEALAKKLDIDIDRPLTQMSSGMKRKVALLAVLVPRVPLIILDEPTNTLDPTMRDELLDQLKSAKARGQAVLFSSHVLQEVEAVCDRVAVLRRGELVHVQHMSELREGRAVRARLTGPAPARGPGGTELGPDELTGDGRLQLTFRGPLPVLLEWLANQPLTDLVVEPQGLTPIYKKYHG</sequence>
<dbReference type="InterPro" id="IPR017871">
    <property type="entry name" value="ABC_transporter-like_CS"/>
</dbReference>
<dbReference type="PROSITE" id="PS00211">
    <property type="entry name" value="ABC_TRANSPORTER_1"/>
    <property type="match status" value="1"/>
</dbReference>
<dbReference type="CDD" id="cd03230">
    <property type="entry name" value="ABC_DR_subfamily_A"/>
    <property type="match status" value="1"/>
</dbReference>
<dbReference type="AlphaFoldDB" id="A0A2Z3HC41"/>